<proteinExistence type="predicted"/>
<gene>
    <name evidence="8" type="ORF">CHGG_09363</name>
</gene>
<evidence type="ECO:0000313" key="8">
    <source>
        <dbReference type="EMBL" id="EAQ85349.1"/>
    </source>
</evidence>
<keyword evidence="3 7" id="KW-0812">Transmembrane</keyword>
<keyword evidence="9" id="KW-1185">Reference proteome</keyword>
<dbReference type="GO" id="GO:0022857">
    <property type="term" value="F:transmembrane transporter activity"/>
    <property type="evidence" value="ECO:0007669"/>
    <property type="project" value="InterPro"/>
</dbReference>
<feature type="transmembrane region" description="Helical" evidence="7">
    <location>
        <begin position="67"/>
        <end position="85"/>
    </location>
</feature>
<dbReference type="OrthoDB" id="10262656at2759"/>
<keyword evidence="2" id="KW-0813">Transport</keyword>
<evidence type="ECO:0000256" key="3">
    <source>
        <dbReference type="ARBA" id="ARBA00022692"/>
    </source>
</evidence>
<evidence type="ECO:0008006" key="10">
    <source>
        <dbReference type="Google" id="ProtNLM"/>
    </source>
</evidence>
<evidence type="ECO:0000313" key="9">
    <source>
        <dbReference type="Proteomes" id="UP000001056"/>
    </source>
</evidence>
<dbReference type="Pfam" id="PF07690">
    <property type="entry name" value="MFS_1"/>
    <property type="match status" value="1"/>
</dbReference>
<dbReference type="PANTHER" id="PTHR23504:SF15">
    <property type="entry name" value="MAJOR FACILITATOR SUPERFAMILY (MFS) PROFILE DOMAIN-CONTAINING PROTEIN"/>
    <property type="match status" value="1"/>
</dbReference>
<dbReference type="eggNOG" id="KOG2615">
    <property type="taxonomic scope" value="Eukaryota"/>
</dbReference>
<organism evidence="8 9">
    <name type="scientific">Chaetomium globosum (strain ATCC 6205 / CBS 148.51 / DSM 1962 / NBRC 6347 / NRRL 1970)</name>
    <name type="common">Soil fungus</name>
    <dbReference type="NCBI Taxonomy" id="306901"/>
    <lineage>
        <taxon>Eukaryota</taxon>
        <taxon>Fungi</taxon>
        <taxon>Dikarya</taxon>
        <taxon>Ascomycota</taxon>
        <taxon>Pezizomycotina</taxon>
        <taxon>Sordariomycetes</taxon>
        <taxon>Sordariomycetidae</taxon>
        <taxon>Sordariales</taxon>
        <taxon>Chaetomiaceae</taxon>
        <taxon>Chaetomium</taxon>
    </lineage>
</organism>
<dbReference type="InParanoid" id="Q2GRP1"/>
<name>Q2GRP1_CHAGB</name>
<feature type="transmembrane region" description="Helical" evidence="7">
    <location>
        <begin position="33"/>
        <end position="55"/>
    </location>
</feature>
<dbReference type="GeneID" id="4395800"/>
<dbReference type="Gene3D" id="1.20.1250.20">
    <property type="entry name" value="MFS general substrate transporter like domains"/>
    <property type="match status" value="1"/>
</dbReference>
<keyword evidence="4 7" id="KW-1133">Transmembrane helix</keyword>
<dbReference type="RefSeq" id="XP_001227290.1">
    <property type="nucleotide sequence ID" value="XM_001227289.1"/>
</dbReference>
<evidence type="ECO:0000256" key="7">
    <source>
        <dbReference type="SAM" id="Phobius"/>
    </source>
</evidence>
<dbReference type="EMBL" id="CH408034">
    <property type="protein sequence ID" value="EAQ85349.1"/>
    <property type="molecule type" value="Genomic_DNA"/>
</dbReference>
<dbReference type="HOGENOM" id="CLU_001265_54_0_1"/>
<reference evidence="9" key="1">
    <citation type="journal article" date="2015" name="Genome Announc.">
        <title>Draft genome sequence of the cellulolytic fungus Chaetomium globosum.</title>
        <authorList>
            <person name="Cuomo C.A."/>
            <person name="Untereiner W.A."/>
            <person name="Ma L.-J."/>
            <person name="Grabherr M."/>
            <person name="Birren B.W."/>
        </authorList>
    </citation>
    <scope>NUCLEOTIDE SEQUENCE [LARGE SCALE GENOMIC DNA]</scope>
    <source>
        <strain evidence="9">ATCC 6205 / CBS 148.51 / DSM 1962 / NBRC 6347 / NRRL 1970</strain>
    </source>
</reference>
<comment type="subcellular location">
    <subcellularLocation>
        <location evidence="1">Membrane</location>
        <topology evidence="1">Multi-pass membrane protein</topology>
    </subcellularLocation>
</comment>
<dbReference type="GO" id="GO:0016020">
    <property type="term" value="C:membrane"/>
    <property type="evidence" value="ECO:0007669"/>
    <property type="project" value="UniProtKB-SubCell"/>
</dbReference>
<dbReference type="OMA" id="IPLHCTE"/>
<evidence type="ECO:0000256" key="1">
    <source>
        <dbReference type="ARBA" id="ARBA00004141"/>
    </source>
</evidence>
<dbReference type="PANTHER" id="PTHR23504">
    <property type="entry name" value="MAJOR FACILITATOR SUPERFAMILY DOMAIN-CONTAINING PROTEIN 10"/>
    <property type="match status" value="1"/>
</dbReference>
<protein>
    <recommendedName>
        <fullName evidence="10">Major facilitator superfamily (MFS) profile domain-containing protein</fullName>
    </recommendedName>
</protein>
<evidence type="ECO:0000256" key="4">
    <source>
        <dbReference type="ARBA" id="ARBA00022989"/>
    </source>
</evidence>
<dbReference type="VEuPathDB" id="FungiDB:CHGG_09363"/>
<feature type="transmembrane region" description="Helical" evidence="7">
    <location>
        <begin position="180"/>
        <end position="202"/>
    </location>
</feature>
<dbReference type="AlphaFoldDB" id="Q2GRP1"/>
<dbReference type="InterPro" id="IPR011701">
    <property type="entry name" value="MFS"/>
</dbReference>
<feature type="region of interest" description="Disordered" evidence="6">
    <location>
        <begin position="237"/>
        <end position="266"/>
    </location>
</feature>
<evidence type="ECO:0000256" key="5">
    <source>
        <dbReference type="ARBA" id="ARBA00023136"/>
    </source>
</evidence>
<dbReference type="Proteomes" id="UP000001056">
    <property type="component" value="Unassembled WGS sequence"/>
</dbReference>
<evidence type="ECO:0000256" key="2">
    <source>
        <dbReference type="ARBA" id="ARBA00022448"/>
    </source>
</evidence>
<accession>Q2GRP1</accession>
<evidence type="ECO:0000256" key="6">
    <source>
        <dbReference type="SAM" id="MobiDB-lite"/>
    </source>
</evidence>
<dbReference type="InterPro" id="IPR036259">
    <property type="entry name" value="MFS_trans_sf"/>
</dbReference>
<dbReference type="SUPFAM" id="SSF103473">
    <property type="entry name" value="MFS general substrate transporter"/>
    <property type="match status" value="1"/>
</dbReference>
<sequence length="360" mass="38733">MGLIRATEAIAWTSIFPYAYFMIQSFEVPENDIAFYSGALIAVFTFGEFLTGVIWGRISDKIGRKPTLLIGILCGLVTSLTLGLSRSVSVAIASRAFGGLFNPNVGLKRKHSPSSASSDLLGAFFLSNRWNAAAHGPSLSNSAMSSRNLTGPVLGGLLADPAALYPSIFPRNSLWTDYPYLLPNLVVGLLQVLTLVFALLVLQETHPQMSSPALRLSVLQRLKSVFVKGDAAYTPLLGEPSTEDFNNERGDDAQASSDPEAFGPDRPAKLHRERAFTVQVMLQVLAVSLLAFHKVGSDSLMGTFLALESGDTKKPADEAAPRGMLVPRSRGGFGFDTRMIGIIFLAEAIFRVAIQPTAIP</sequence>
<keyword evidence="5 7" id="KW-0472">Membrane</keyword>